<dbReference type="PANTHER" id="PTHR10315:SF111">
    <property type="entry name" value="E3 UBIQUITIN-PROTEIN LIGASE DIS1"/>
    <property type="match status" value="1"/>
</dbReference>
<protein>
    <recommendedName>
        <fullName evidence="5">Seven-in-absentia protein TRAF-like domain-containing protein</fullName>
    </recommendedName>
</protein>
<sequence length="192" mass="21737">MEVPEVIDPPTSDAITDVLGKTIDPAQCVFNPNLPNKCLFAGSNCTFMGDIPNLVAHLIDDHRVDSCDGTTLNGRFVELKLKEVENAANMLMLYSCFGQHFCLQIEPLKLGKAPSYIAFLRFMGDDNEAKTFNYSLELRGNERTIVWEGVPRSIHRKARDNFDGLIIERNMARFLSGGDRKESKLRVRIWKE</sequence>
<keyword evidence="7" id="KW-1185">Reference proteome</keyword>
<evidence type="ECO:0000313" key="7">
    <source>
        <dbReference type="Proteomes" id="UP001443914"/>
    </source>
</evidence>
<evidence type="ECO:0000256" key="2">
    <source>
        <dbReference type="ARBA" id="ARBA00022723"/>
    </source>
</evidence>
<dbReference type="InterPro" id="IPR052088">
    <property type="entry name" value="E3_ubiquitin-ligase_SINA"/>
</dbReference>
<keyword evidence="4" id="KW-0862">Zinc</keyword>
<comment type="caution">
    <text evidence="6">The sequence shown here is derived from an EMBL/GenBank/DDBJ whole genome shotgun (WGS) entry which is preliminary data.</text>
</comment>
<dbReference type="Gene3D" id="2.60.210.10">
    <property type="entry name" value="Apoptosis, Tumor Necrosis Factor Receptor Associated Protein 2, Chain A"/>
    <property type="match status" value="1"/>
</dbReference>
<dbReference type="SUPFAM" id="SSF49599">
    <property type="entry name" value="TRAF domain-like"/>
    <property type="match status" value="1"/>
</dbReference>
<name>A0AAW1I0B2_SAPOF</name>
<organism evidence="6 7">
    <name type="scientific">Saponaria officinalis</name>
    <name type="common">Common soapwort</name>
    <name type="synonym">Lychnis saponaria</name>
    <dbReference type="NCBI Taxonomy" id="3572"/>
    <lineage>
        <taxon>Eukaryota</taxon>
        <taxon>Viridiplantae</taxon>
        <taxon>Streptophyta</taxon>
        <taxon>Embryophyta</taxon>
        <taxon>Tracheophyta</taxon>
        <taxon>Spermatophyta</taxon>
        <taxon>Magnoliopsida</taxon>
        <taxon>eudicotyledons</taxon>
        <taxon>Gunneridae</taxon>
        <taxon>Pentapetalae</taxon>
        <taxon>Caryophyllales</taxon>
        <taxon>Caryophyllaceae</taxon>
        <taxon>Caryophylleae</taxon>
        <taxon>Saponaria</taxon>
    </lineage>
</organism>
<evidence type="ECO:0000259" key="5">
    <source>
        <dbReference type="Pfam" id="PF03145"/>
    </source>
</evidence>
<dbReference type="Proteomes" id="UP001443914">
    <property type="component" value="Unassembled WGS sequence"/>
</dbReference>
<dbReference type="PANTHER" id="PTHR10315">
    <property type="entry name" value="E3 UBIQUITIN PROTEIN LIGASE SIAH"/>
    <property type="match status" value="1"/>
</dbReference>
<reference evidence="6" key="1">
    <citation type="submission" date="2024-03" db="EMBL/GenBank/DDBJ databases">
        <title>WGS assembly of Saponaria officinalis var. Norfolk2.</title>
        <authorList>
            <person name="Jenkins J."/>
            <person name="Shu S."/>
            <person name="Grimwood J."/>
            <person name="Barry K."/>
            <person name="Goodstein D."/>
            <person name="Schmutz J."/>
            <person name="Leebens-Mack J."/>
            <person name="Osbourn A."/>
        </authorList>
    </citation>
    <scope>NUCLEOTIDE SEQUENCE [LARGE SCALE GENOMIC DNA]</scope>
    <source>
        <strain evidence="6">JIC</strain>
    </source>
</reference>
<dbReference type="Pfam" id="PF03145">
    <property type="entry name" value="Sina_TRAF"/>
    <property type="match status" value="1"/>
</dbReference>
<dbReference type="GO" id="GO:0005737">
    <property type="term" value="C:cytoplasm"/>
    <property type="evidence" value="ECO:0007669"/>
    <property type="project" value="InterPro"/>
</dbReference>
<keyword evidence="2" id="KW-0479">Metal-binding</keyword>
<dbReference type="AlphaFoldDB" id="A0AAW1I0B2"/>
<feature type="domain" description="Seven-in-absentia protein TRAF-like" evidence="5">
    <location>
        <begin position="95"/>
        <end position="186"/>
    </location>
</feature>
<dbReference type="GO" id="GO:0006511">
    <property type="term" value="P:ubiquitin-dependent protein catabolic process"/>
    <property type="evidence" value="ECO:0007669"/>
    <property type="project" value="InterPro"/>
</dbReference>
<dbReference type="EMBL" id="JBDFQZ010000010">
    <property type="protein sequence ID" value="KAK9682520.1"/>
    <property type="molecule type" value="Genomic_DNA"/>
</dbReference>
<evidence type="ECO:0000256" key="1">
    <source>
        <dbReference type="ARBA" id="ARBA00009119"/>
    </source>
</evidence>
<dbReference type="InterPro" id="IPR008974">
    <property type="entry name" value="TRAF-like"/>
</dbReference>
<proteinExistence type="inferred from homology"/>
<dbReference type="GO" id="GO:0008270">
    <property type="term" value="F:zinc ion binding"/>
    <property type="evidence" value="ECO:0007669"/>
    <property type="project" value="UniProtKB-KW"/>
</dbReference>
<evidence type="ECO:0000256" key="4">
    <source>
        <dbReference type="ARBA" id="ARBA00022833"/>
    </source>
</evidence>
<accession>A0AAW1I0B2</accession>
<evidence type="ECO:0000256" key="3">
    <source>
        <dbReference type="ARBA" id="ARBA00022771"/>
    </source>
</evidence>
<gene>
    <name evidence="6" type="ORF">RND81_10G079600</name>
</gene>
<dbReference type="InterPro" id="IPR018121">
    <property type="entry name" value="7-in-absentia-prot_TRAF-dom"/>
</dbReference>
<dbReference type="GO" id="GO:0061630">
    <property type="term" value="F:ubiquitin protein ligase activity"/>
    <property type="evidence" value="ECO:0007669"/>
    <property type="project" value="TreeGrafter"/>
</dbReference>
<keyword evidence="3" id="KW-0863">Zinc-finger</keyword>
<comment type="similarity">
    <text evidence="1">Belongs to the SINA (Seven in absentia) family.</text>
</comment>
<evidence type="ECO:0000313" key="6">
    <source>
        <dbReference type="EMBL" id="KAK9682520.1"/>
    </source>
</evidence>